<dbReference type="EMBL" id="CM023478">
    <property type="protein sequence ID" value="KAH7934077.1"/>
    <property type="molecule type" value="Genomic_DNA"/>
</dbReference>
<reference evidence="1" key="1">
    <citation type="submission" date="2020-05" db="EMBL/GenBank/DDBJ databases">
        <title>Large-scale comparative analyses of tick genomes elucidate their genetic diversity and vector capacities.</title>
        <authorList>
            <person name="Jia N."/>
            <person name="Wang J."/>
            <person name="Shi W."/>
            <person name="Du L."/>
            <person name="Sun Y."/>
            <person name="Zhan W."/>
            <person name="Jiang J."/>
            <person name="Wang Q."/>
            <person name="Zhang B."/>
            <person name="Ji P."/>
            <person name="Sakyi L.B."/>
            <person name="Cui X."/>
            <person name="Yuan T."/>
            <person name="Jiang B."/>
            <person name="Yang W."/>
            <person name="Lam T.T.-Y."/>
            <person name="Chang Q."/>
            <person name="Ding S."/>
            <person name="Wang X."/>
            <person name="Zhu J."/>
            <person name="Ruan X."/>
            <person name="Zhao L."/>
            <person name="Wei J."/>
            <person name="Que T."/>
            <person name="Du C."/>
            <person name="Cheng J."/>
            <person name="Dai P."/>
            <person name="Han X."/>
            <person name="Huang E."/>
            <person name="Gao Y."/>
            <person name="Liu J."/>
            <person name="Shao H."/>
            <person name="Ye R."/>
            <person name="Li L."/>
            <person name="Wei W."/>
            <person name="Wang X."/>
            <person name="Wang C."/>
            <person name="Yang T."/>
            <person name="Huo Q."/>
            <person name="Li W."/>
            <person name="Guo W."/>
            <person name="Chen H."/>
            <person name="Zhou L."/>
            <person name="Ni X."/>
            <person name="Tian J."/>
            <person name="Zhou Y."/>
            <person name="Sheng Y."/>
            <person name="Liu T."/>
            <person name="Pan Y."/>
            <person name="Xia L."/>
            <person name="Li J."/>
            <person name="Zhao F."/>
            <person name="Cao W."/>
        </authorList>
    </citation>
    <scope>NUCLEOTIDE SEQUENCE</scope>
    <source>
        <strain evidence="1">Dsil-2018</strain>
    </source>
</reference>
<accession>A0ACB8C5H1</accession>
<organism evidence="1 2">
    <name type="scientific">Dermacentor silvarum</name>
    <name type="common">Tick</name>
    <dbReference type="NCBI Taxonomy" id="543639"/>
    <lineage>
        <taxon>Eukaryota</taxon>
        <taxon>Metazoa</taxon>
        <taxon>Ecdysozoa</taxon>
        <taxon>Arthropoda</taxon>
        <taxon>Chelicerata</taxon>
        <taxon>Arachnida</taxon>
        <taxon>Acari</taxon>
        <taxon>Parasitiformes</taxon>
        <taxon>Ixodida</taxon>
        <taxon>Ixodoidea</taxon>
        <taxon>Ixodidae</taxon>
        <taxon>Rhipicephalinae</taxon>
        <taxon>Dermacentor</taxon>
    </lineage>
</organism>
<name>A0ACB8C5H1_DERSI</name>
<gene>
    <name evidence="1" type="ORF">HPB49_021162</name>
</gene>
<comment type="caution">
    <text evidence="1">The sequence shown here is derived from an EMBL/GenBank/DDBJ whole genome shotgun (WGS) entry which is preliminary data.</text>
</comment>
<proteinExistence type="predicted"/>
<keyword evidence="2" id="KW-1185">Reference proteome</keyword>
<dbReference type="Proteomes" id="UP000821865">
    <property type="component" value="Chromosome 9"/>
</dbReference>
<sequence>MASSGFSCTHCGKEFNGPVPYFAHLQTDKHRKKAAQTQVGSALGPGGDASVACGTIGSSDGSSEPKPRAPPMRRKISRPIICRVCNVPVNSKISLEIHNKGKNHQRMLKNEDYRARLEAIGDAAPSQAGTSAGRSGAARTTPSAPTTEKQSTVEPGVVDLSCQRCGIVLFKSIEHKVKHLRNCPRFTSPWWNIVQSYDDEDDWETLMGLMQLTIREDP</sequence>
<protein>
    <submittedName>
        <fullName evidence="1">Uncharacterized protein</fullName>
    </submittedName>
</protein>
<evidence type="ECO:0000313" key="1">
    <source>
        <dbReference type="EMBL" id="KAH7934077.1"/>
    </source>
</evidence>
<evidence type="ECO:0000313" key="2">
    <source>
        <dbReference type="Proteomes" id="UP000821865"/>
    </source>
</evidence>